<dbReference type="PROSITE" id="PS00666">
    <property type="entry name" value="DHDPS_2"/>
    <property type="match status" value="1"/>
</dbReference>
<keyword evidence="7 12" id="KW-0220">Diaminopimelate biosynthesis</keyword>
<dbReference type="InterPro" id="IPR020625">
    <property type="entry name" value="Schiff_base-form_aldolases_AS"/>
</dbReference>
<comment type="pathway">
    <text evidence="2 12">Amino-acid biosynthesis; L-lysine biosynthesis via DAP pathway; (S)-tetrahydrodipicolinate from L-aspartate: step 3/4.</text>
</comment>
<feature type="site" description="Part of a proton relay during catalysis" evidence="12">
    <location>
        <position position="109"/>
    </location>
</feature>
<feature type="active site" description="Schiff-base intermediate with substrate" evidence="12 14">
    <location>
        <position position="164"/>
    </location>
</feature>
<proteinExistence type="inferred from homology"/>
<evidence type="ECO:0000256" key="5">
    <source>
        <dbReference type="ARBA" id="ARBA00022490"/>
    </source>
</evidence>
<sequence>MNIFYGTGVAMVTPFQADGQVDYDGLRNLIEHLIDGGVEYLVSLGTTGESATLSEAERKQVFAFTAEVVNKRVGLVAGIGGNNTHEVVEQVKAFNVDGYDAILSASPHYNKPTQEGIYQHYKAIAQNAKLPIILYNVPSRTGSTVSAETTVRLAKEFKNIIGIKEASGNFDLFNQLMRDKPEDFLFISGDDPVTLPMMALGGVGVISVIGNALPRQLSDMVRLLLNSDYKGAHAAHFDLIEFTRLMFAEGSPAGVKTALKQLDVCGDTVRLPLVQVSEKTADAIADELKKLAPVAVKA</sequence>
<evidence type="ECO:0000256" key="13">
    <source>
        <dbReference type="PIRNR" id="PIRNR001365"/>
    </source>
</evidence>
<feature type="binding site" evidence="12 15">
    <location>
        <position position="47"/>
    </location>
    <ligand>
        <name>pyruvate</name>
        <dbReference type="ChEBI" id="CHEBI:15361"/>
    </ligand>
</feature>
<evidence type="ECO:0000256" key="12">
    <source>
        <dbReference type="HAMAP-Rule" id="MF_00418"/>
    </source>
</evidence>
<feature type="site" description="Part of a proton relay during catalysis" evidence="12">
    <location>
        <position position="46"/>
    </location>
</feature>
<dbReference type="InterPro" id="IPR005263">
    <property type="entry name" value="DapA"/>
</dbReference>
<dbReference type="Gene3D" id="3.20.20.70">
    <property type="entry name" value="Aldolase class I"/>
    <property type="match status" value="1"/>
</dbReference>
<evidence type="ECO:0000256" key="8">
    <source>
        <dbReference type="ARBA" id="ARBA00023154"/>
    </source>
</evidence>
<dbReference type="UniPathway" id="UPA00034">
    <property type="reaction ID" value="UER00017"/>
</dbReference>
<dbReference type="EMBL" id="CP032869">
    <property type="protein sequence ID" value="AYL97196.1"/>
    <property type="molecule type" value="Genomic_DNA"/>
</dbReference>
<evidence type="ECO:0000256" key="4">
    <source>
        <dbReference type="ARBA" id="ARBA00012086"/>
    </source>
</evidence>
<dbReference type="SUPFAM" id="SSF51569">
    <property type="entry name" value="Aldolase"/>
    <property type="match status" value="1"/>
</dbReference>
<organism evidence="16 17">
    <name type="scientific">Mucilaginibacter celer</name>
    <dbReference type="NCBI Taxonomy" id="2305508"/>
    <lineage>
        <taxon>Bacteria</taxon>
        <taxon>Pseudomonadati</taxon>
        <taxon>Bacteroidota</taxon>
        <taxon>Sphingobacteriia</taxon>
        <taxon>Sphingobacteriales</taxon>
        <taxon>Sphingobacteriaceae</taxon>
        <taxon>Mucilaginibacter</taxon>
    </lineage>
</organism>
<dbReference type="Proteomes" id="UP000270046">
    <property type="component" value="Chromosome"/>
</dbReference>
<evidence type="ECO:0000256" key="11">
    <source>
        <dbReference type="ARBA" id="ARBA00047836"/>
    </source>
</evidence>
<dbReference type="GO" id="GO:0005829">
    <property type="term" value="C:cytosol"/>
    <property type="evidence" value="ECO:0007669"/>
    <property type="project" value="TreeGrafter"/>
</dbReference>
<evidence type="ECO:0000256" key="15">
    <source>
        <dbReference type="PIRSR" id="PIRSR001365-2"/>
    </source>
</evidence>
<evidence type="ECO:0000256" key="2">
    <source>
        <dbReference type="ARBA" id="ARBA00005120"/>
    </source>
</evidence>
<evidence type="ECO:0000256" key="3">
    <source>
        <dbReference type="ARBA" id="ARBA00007592"/>
    </source>
</evidence>
<protein>
    <recommendedName>
        <fullName evidence="4 12">4-hydroxy-tetrahydrodipicolinate synthase</fullName>
        <shortName evidence="12">HTPA synthase</shortName>
        <ecNumber evidence="4 12">4.3.3.7</ecNumber>
    </recommendedName>
</protein>
<evidence type="ECO:0000313" key="16">
    <source>
        <dbReference type="EMBL" id="AYL97196.1"/>
    </source>
</evidence>
<dbReference type="SMART" id="SM01130">
    <property type="entry name" value="DHDPS"/>
    <property type="match status" value="1"/>
</dbReference>
<gene>
    <name evidence="12" type="primary">dapA</name>
    <name evidence="16" type="ORF">HYN43_018620</name>
</gene>
<feature type="active site" description="Proton donor/acceptor" evidence="12 14">
    <location>
        <position position="135"/>
    </location>
</feature>
<dbReference type="PANTHER" id="PTHR12128:SF66">
    <property type="entry name" value="4-HYDROXY-2-OXOGLUTARATE ALDOLASE, MITOCHONDRIAL"/>
    <property type="match status" value="1"/>
</dbReference>
<feature type="binding site" evidence="12 15">
    <location>
        <position position="206"/>
    </location>
    <ligand>
        <name>pyruvate</name>
        <dbReference type="ChEBI" id="CHEBI:15361"/>
    </ligand>
</feature>
<dbReference type="PRINTS" id="PR00146">
    <property type="entry name" value="DHPICSNTHASE"/>
</dbReference>
<keyword evidence="10 12" id="KW-0704">Schiff base</keyword>
<dbReference type="CDD" id="cd00950">
    <property type="entry name" value="DHDPS"/>
    <property type="match status" value="1"/>
</dbReference>
<keyword evidence="5 12" id="KW-0963">Cytoplasm</keyword>
<dbReference type="InterPro" id="IPR002220">
    <property type="entry name" value="DapA-like"/>
</dbReference>
<dbReference type="AlphaFoldDB" id="A0A494VP23"/>
<dbReference type="Pfam" id="PF00701">
    <property type="entry name" value="DHDPS"/>
    <property type="match status" value="1"/>
</dbReference>
<evidence type="ECO:0000256" key="9">
    <source>
        <dbReference type="ARBA" id="ARBA00023239"/>
    </source>
</evidence>
<keyword evidence="6 12" id="KW-0028">Amino-acid biosynthesis</keyword>
<reference evidence="16 17" key="1">
    <citation type="submission" date="2018-10" db="EMBL/GenBank/DDBJ databases">
        <title>Genome sequencing of Mucilaginibacter sp. HYN0043.</title>
        <authorList>
            <person name="Kim M."/>
            <person name="Yi H."/>
        </authorList>
    </citation>
    <scope>NUCLEOTIDE SEQUENCE [LARGE SCALE GENOMIC DNA]</scope>
    <source>
        <strain evidence="16 17">HYN0043</strain>
    </source>
</reference>
<dbReference type="PANTHER" id="PTHR12128">
    <property type="entry name" value="DIHYDRODIPICOLINATE SYNTHASE"/>
    <property type="match status" value="1"/>
</dbReference>
<evidence type="ECO:0000256" key="7">
    <source>
        <dbReference type="ARBA" id="ARBA00022915"/>
    </source>
</evidence>
<dbReference type="HAMAP" id="MF_00418">
    <property type="entry name" value="DapA"/>
    <property type="match status" value="1"/>
</dbReference>
<dbReference type="PIRSF" id="PIRSF001365">
    <property type="entry name" value="DHDPS"/>
    <property type="match status" value="1"/>
</dbReference>
<keyword evidence="9 12" id="KW-0456">Lyase</keyword>
<dbReference type="InterPro" id="IPR013785">
    <property type="entry name" value="Aldolase_TIM"/>
</dbReference>
<evidence type="ECO:0000313" key="17">
    <source>
        <dbReference type="Proteomes" id="UP000270046"/>
    </source>
</evidence>
<evidence type="ECO:0000256" key="10">
    <source>
        <dbReference type="ARBA" id="ARBA00023270"/>
    </source>
</evidence>
<evidence type="ECO:0000256" key="1">
    <source>
        <dbReference type="ARBA" id="ARBA00003294"/>
    </source>
</evidence>
<dbReference type="GO" id="GO:0008840">
    <property type="term" value="F:4-hydroxy-tetrahydrodipicolinate synthase activity"/>
    <property type="evidence" value="ECO:0007669"/>
    <property type="project" value="UniProtKB-UniRule"/>
</dbReference>
<comment type="caution">
    <text evidence="12">Was originally thought to be a dihydrodipicolinate synthase (DHDPS), catalyzing the condensation of (S)-aspartate-beta-semialdehyde [(S)-ASA] and pyruvate to dihydrodipicolinate (DHDP). However, it was shown in E.coli that the product of the enzymatic reaction is not dihydrodipicolinate but in fact (4S)-4-hydroxy-2,3,4,5-tetrahydro-(2S)-dipicolinic acid (HTPA), and that the consecutive dehydration reaction leading to DHDP is not spontaneous but catalyzed by DapB.</text>
</comment>
<dbReference type="RefSeq" id="WP_119410773.1">
    <property type="nucleotide sequence ID" value="NZ_CP032869.1"/>
</dbReference>
<keyword evidence="8 12" id="KW-0457">Lysine biosynthesis</keyword>
<dbReference type="GO" id="GO:0009089">
    <property type="term" value="P:lysine biosynthetic process via diaminopimelate"/>
    <property type="evidence" value="ECO:0007669"/>
    <property type="project" value="UniProtKB-UniRule"/>
</dbReference>
<dbReference type="GO" id="GO:0019877">
    <property type="term" value="P:diaminopimelate biosynthetic process"/>
    <property type="evidence" value="ECO:0007669"/>
    <property type="project" value="UniProtKB-UniRule"/>
</dbReference>
<comment type="subcellular location">
    <subcellularLocation>
        <location evidence="12">Cytoplasm</location>
    </subcellularLocation>
</comment>
<dbReference type="OrthoDB" id="9782828at2"/>
<dbReference type="NCBIfam" id="TIGR00674">
    <property type="entry name" value="dapA"/>
    <property type="match status" value="1"/>
</dbReference>
<comment type="function">
    <text evidence="1 12">Catalyzes the condensation of (S)-aspartate-beta-semialdehyde [(S)-ASA] and pyruvate to 4-hydroxy-tetrahydrodipicolinate (HTPA).</text>
</comment>
<evidence type="ECO:0000256" key="6">
    <source>
        <dbReference type="ARBA" id="ARBA00022605"/>
    </source>
</evidence>
<dbReference type="KEGG" id="muh:HYN43_018620"/>
<evidence type="ECO:0000256" key="14">
    <source>
        <dbReference type="PIRSR" id="PIRSR001365-1"/>
    </source>
</evidence>
<comment type="subunit">
    <text evidence="12">Homotetramer; dimer of dimers.</text>
</comment>
<accession>A0A494VP23</accession>
<dbReference type="EC" id="4.3.3.7" evidence="4 12"/>
<keyword evidence="17" id="KW-1185">Reference proteome</keyword>
<name>A0A494VP23_9SPHI</name>
<comment type="catalytic activity">
    <reaction evidence="11 12">
        <text>L-aspartate 4-semialdehyde + pyruvate = (2S,4S)-4-hydroxy-2,3,4,5-tetrahydrodipicolinate + H2O + H(+)</text>
        <dbReference type="Rhea" id="RHEA:34171"/>
        <dbReference type="ChEBI" id="CHEBI:15361"/>
        <dbReference type="ChEBI" id="CHEBI:15377"/>
        <dbReference type="ChEBI" id="CHEBI:15378"/>
        <dbReference type="ChEBI" id="CHEBI:67139"/>
        <dbReference type="ChEBI" id="CHEBI:537519"/>
        <dbReference type="EC" id="4.3.3.7"/>
    </reaction>
</comment>
<comment type="similarity">
    <text evidence="3 12 13">Belongs to the DapA family.</text>
</comment>